<sequence length="330" mass="39165">MLGTFLDRAKGLLSGDFLIAYWFPVFVASFISILIRAYVYGFEAALNWWQQDWMLRGQEGGFYAQLLFIIGTLIAITVLAYLLQPFTLLMIRFYEGYWPLSLHTLLTDFPELGEKKIWQKKKDQLDEAEKAEDWQKRDWLMHQLFYSYPSKAELIMSTRLGNTLRAAEYYSTTVYGMDSNFWWPRLWFLLPDRVREEIDKSLTPIVALLNFSSLIVFVAVFGSAYLWQVGFGWQRWLVLLVGIILAFISYRAAVAQTENYGENIRAAIDLYRFELLKALRQPLPKNRDEEIERWEILLYWLYFHNRSAATKITYIHDENISKDKRNFRRR</sequence>
<dbReference type="HOGENOM" id="CLU_073799_0_0_2"/>
<protein>
    <submittedName>
        <fullName evidence="2">Uncharacterized protein</fullName>
    </submittedName>
</protein>
<dbReference type="AlphaFoldDB" id="A0A0E3RPL3"/>
<dbReference type="GeneID" id="24879023"/>
<dbReference type="RefSeq" id="WP_048041063.1">
    <property type="nucleotide sequence ID" value="NZ_CP009513.1"/>
</dbReference>
<organism evidence="2 3">
    <name type="scientific">Methanosarcina mazei LYC</name>
    <dbReference type="NCBI Taxonomy" id="1434114"/>
    <lineage>
        <taxon>Archaea</taxon>
        <taxon>Methanobacteriati</taxon>
        <taxon>Methanobacteriota</taxon>
        <taxon>Stenosarchaea group</taxon>
        <taxon>Methanomicrobia</taxon>
        <taxon>Methanosarcinales</taxon>
        <taxon>Methanosarcinaceae</taxon>
        <taxon>Methanosarcina</taxon>
    </lineage>
</organism>
<feature type="transmembrane region" description="Helical" evidence="1">
    <location>
        <begin position="62"/>
        <end position="83"/>
    </location>
</feature>
<evidence type="ECO:0000256" key="1">
    <source>
        <dbReference type="SAM" id="Phobius"/>
    </source>
</evidence>
<gene>
    <name evidence="2" type="ORF">MSMAL_2706</name>
</gene>
<dbReference type="Proteomes" id="UP000033063">
    <property type="component" value="Chromosome"/>
</dbReference>
<accession>A0A0E3RPL3</accession>
<reference evidence="2 3" key="1">
    <citation type="submission" date="2014-07" db="EMBL/GenBank/DDBJ databases">
        <title>Methanogenic archaea and the global carbon cycle.</title>
        <authorList>
            <person name="Henriksen J.R."/>
            <person name="Luke J."/>
            <person name="Reinhart S."/>
            <person name="Benedict M.N."/>
            <person name="Youngblut N.D."/>
            <person name="Metcalf M.E."/>
            <person name="Whitaker R.J."/>
            <person name="Metcalf W.W."/>
        </authorList>
    </citation>
    <scope>NUCLEOTIDE SEQUENCE [LARGE SCALE GENOMIC DNA]</scope>
    <source>
        <strain evidence="2 3">LYC</strain>
    </source>
</reference>
<proteinExistence type="predicted"/>
<dbReference type="EMBL" id="CP009513">
    <property type="protein sequence ID" value="AKB69249.1"/>
    <property type="molecule type" value="Genomic_DNA"/>
</dbReference>
<evidence type="ECO:0000313" key="3">
    <source>
        <dbReference type="Proteomes" id="UP000033063"/>
    </source>
</evidence>
<feature type="transmembrane region" description="Helical" evidence="1">
    <location>
        <begin position="233"/>
        <end position="250"/>
    </location>
</feature>
<keyword evidence="1" id="KW-0812">Transmembrane</keyword>
<keyword evidence="1" id="KW-0472">Membrane</keyword>
<keyword evidence="1" id="KW-1133">Transmembrane helix</keyword>
<feature type="transmembrane region" description="Helical" evidence="1">
    <location>
        <begin position="205"/>
        <end position="227"/>
    </location>
</feature>
<evidence type="ECO:0000313" key="2">
    <source>
        <dbReference type="EMBL" id="AKB69249.1"/>
    </source>
</evidence>
<feature type="transmembrane region" description="Helical" evidence="1">
    <location>
        <begin position="21"/>
        <end position="42"/>
    </location>
</feature>
<name>A0A0E3RPL3_METMZ</name>
<dbReference type="PATRIC" id="fig|1434114.4.peg.3413"/>